<feature type="signal peptide" evidence="1">
    <location>
        <begin position="1"/>
        <end position="17"/>
    </location>
</feature>
<comment type="caution">
    <text evidence="2">The sequence shown here is derived from an EMBL/GenBank/DDBJ whole genome shotgun (WGS) entry which is preliminary data.</text>
</comment>
<sequence length="260" mass="28604">MKLTIFLIVTLFTGVLAAPLSKTAIVRDETLVPRRLPDYATPRIGVTAISSSKAPKSHIERSISRKGLSLVSLVDRVAGKIETKCNDIRDVIEATKDDTLSKDEAVHEIVRKMNSIRATLSRTVSTMDRTPTLDLSRDDSKTLLNHVYIMTEELHNTVKDSVTTLGGIGARSMSRATHMLADVLSNIVTINPDTASDMYRKLSPVFSDMVPTNEEDLQVFIMSSVTEFLSSIKPDDLDSDTACSSGDCFNSPNEDLKRRG</sequence>
<protein>
    <submittedName>
        <fullName evidence="2">Uncharacterized protein</fullName>
    </submittedName>
</protein>
<dbReference type="AlphaFoldDB" id="A0A5C6TIM4"/>
<evidence type="ECO:0000256" key="1">
    <source>
        <dbReference type="SAM" id="SignalP"/>
    </source>
</evidence>
<name>A0A5C6TIM4_FUSOC</name>
<feature type="chain" id="PRO_5023133043" evidence="1">
    <location>
        <begin position="18"/>
        <end position="260"/>
    </location>
</feature>
<reference evidence="2 3" key="1">
    <citation type="submission" date="2019-07" db="EMBL/GenBank/DDBJ databases">
        <title>The First High-Quality Draft Genome Sequence of the Causal Agent of the Current Panama Disease Epidemic.</title>
        <authorList>
            <person name="Warmington R.J."/>
            <person name="Kay W."/>
            <person name="Jeffries A."/>
            <person name="Bebber D."/>
            <person name="Moore K."/>
            <person name="Studholme D.J."/>
        </authorList>
    </citation>
    <scope>NUCLEOTIDE SEQUENCE [LARGE SCALE GENOMIC DNA]</scope>
    <source>
        <strain evidence="2 3">TR4</strain>
    </source>
</reference>
<gene>
    <name evidence="2" type="ORF">FocTR4_00005887</name>
</gene>
<organism evidence="2 3">
    <name type="scientific">Fusarium oxysporum f. sp. cubense</name>
    <dbReference type="NCBI Taxonomy" id="61366"/>
    <lineage>
        <taxon>Eukaryota</taxon>
        <taxon>Fungi</taxon>
        <taxon>Dikarya</taxon>
        <taxon>Ascomycota</taxon>
        <taxon>Pezizomycotina</taxon>
        <taxon>Sordariomycetes</taxon>
        <taxon>Hypocreomycetidae</taxon>
        <taxon>Hypocreales</taxon>
        <taxon>Nectriaceae</taxon>
        <taxon>Fusarium</taxon>
        <taxon>Fusarium oxysporum species complex</taxon>
    </lineage>
</organism>
<keyword evidence="1" id="KW-0732">Signal</keyword>
<evidence type="ECO:0000313" key="3">
    <source>
        <dbReference type="Proteomes" id="UP000321331"/>
    </source>
</evidence>
<evidence type="ECO:0000313" key="2">
    <source>
        <dbReference type="EMBL" id="TXC10269.1"/>
    </source>
</evidence>
<dbReference type="EMBL" id="VMNF01000004">
    <property type="protein sequence ID" value="TXC10269.1"/>
    <property type="molecule type" value="Genomic_DNA"/>
</dbReference>
<accession>A0A5C6TIM4</accession>
<dbReference type="Proteomes" id="UP000321331">
    <property type="component" value="Unassembled WGS sequence"/>
</dbReference>
<proteinExistence type="predicted"/>